<reference evidence="8 9" key="1">
    <citation type="submission" date="2024-01" db="EMBL/GenBank/DDBJ databases">
        <title>Comparative genomics of Cryptococcus and Kwoniella reveals pathogenesis evolution and contrasting modes of karyotype evolution via chromosome fusion or intercentromeric recombination.</title>
        <authorList>
            <person name="Coelho M.A."/>
            <person name="David-Palma M."/>
            <person name="Shea T."/>
            <person name="Bowers K."/>
            <person name="McGinley-Smith S."/>
            <person name="Mohammad A.W."/>
            <person name="Gnirke A."/>
            <person name="Yurkov A.M."/>
            <person name="Nowrousian M."/>
            <person name="Sun S."/>
            <person name="Cuomo C.A."/>
            <person name="Heitman J."/>
        </authorList>
    </citation>
    <scope>NUCLEOTIDE SEQUENCE [LARGE SCALE GENOMIC DNA]</scope>
    <source>
        <strain evidence="8">CBS 11374</strain>
    </source>
</reference>
<accession>A0ABZ1CXQ8</accession>
<evidence type="ECO:0000313" key="8">
    <source>
        <dbReference type="EMBL" id="WRT66535.1"/>
    </source>
</evidence>
<evidence type="ECO:0000256" key="5">
    <source>
        <dbReference type="SAM" id="Coils"/>
    </source>
</evidence>
<proteinExistence type="predicted"/>
<gene>
    <name evidence="8" type="ORF">IL334_003494</name>
</gene>
<feature type="coiled-coil region" evidence="5">
    <location>
        <begin position="306"/>
        <end position="333"/>
    </location>
</feature>
<evidence type="ECO:0000256" key="2">
    <source>
        <dbReference type="ARBA" id="ARBA00022771"/>
    </source>
</evidence>
<evidence type="ECO:0000259" key="7">
    <source>
        <dbReference type="PROSITE" id="PS51999"/>
    </source>
</evidence>
<name>A0ABZ1CXQ8_9TREE</name>
<evidence type="ECO:0000313" key="9">
    <source>
        <dbReference type="Proteomes" id="UP001329825"/>
    </source>
</evidence>
<keyword evidence="5" id="KW-0175">Coiled coil</keyword>
<evidence type="ECO:0000256" key="3">
    <source>
        <dbReference type="ARBA" id="ARBA00022833"/>
    </source>
</evidence>
<dbReference type="GeneID" id="87955625"/>
<organism evidence="8 9">
    <name type="scientific">Kwoniella shivajii</name>
    <dbReference type="NCBI Taxonomy" id="564305"/>
    <lineage>
        <taxon>Eukaryota</taxon>
        <taxon>Fungi</taxon>
        <taxon>Dikarya</taxon>
        <taxon>Basidiomycota</taxon>
        <taxon>Agaricomycotina</taxon>
        <taxon>Tremellomycetes</taxon>
        <taxon>Tremellales</taxon>
        <taxon>Cryptococcaceae</taxon>
        <taxon>Kwoniella</taxon>
    </lineage>
</organism>
<dbReference type="EMBL" id="CP141884">
    <property type="protein sequence ID" value="WRT66535.1"/>
    <property type="molecule type" value="Genomic_DNA"/>
</dbReference>
<evidence type="ECO:0000256" key="1">
    <source>
        <dbReference type="ARBA" id="ARBA00022723"/>
    </source>
</evidence>
<dbReference type="PANTHER" id="PTHR33680">
    <property type="entry name" value="OS07G0190500 PROTEIN"/>
    <property type="match status" value="1"/>
</dbReference>
<feature type="compositionally biased region" description="Acidic residues" evidence="6">
    <location>
        <begin position="160"/>
        <end position="175"/>
    </location>
</feature>
<sequence length="336" mass="36951">MATRSRTLGGTRTQNPTRVQIQPGTPVDESGEVKCSGHQMVCPKLRAGPTTKNAGRAFYCCPLPREDPKRCKFFKWHDELFPLANTSNSTGAGPSTPSSSSHRASASTLVQRTNQTLGQSPSARYGKPLGSVAGVGAGSGPSTTNSTKTDQPTKHRELVVVDDEDDDNEDEMEEIDWNKVDTDEIEREAIASTPGSSQRTINPNPSQNQLTPGGTTSFTDRLRNAVVEDGSNNKRQRTEEDDLQSQERTPKKALNDTNPFMASPSNLNLHSPPPHAILSPTMSSLDQISDHLHRQDRLLRAADQMKKGMRITIKTLQDKNKELEDRVKELEKRLGE</sequence>
<dbReference type="RefSeq" id="XP_062791275.1">
    <property type="nucleotide sequence ID" value="XM_062935224.1"/>
</dbReference>
<dbReference type="InterPro" id="IPR010666">
    <property type="entry name" value="Znf_GRF"/>
</dbReference>
<evidence type="ECO:0000256" key="6">
    <source>
        <dbReference type="SAM" id="MobiDB-lite"/>
    </source>
</evidence>
<keyword evidence="2 4" id="KW-0863">Zinc-finger</keyword>
<dbReference type="PROSITE" id="PS51999">
    <property type="entry name" value="ZF_GRF"/>
    <property type="match status" value="1"/>
</dbReference>
<keyword evidence="9" id="KW-1185">Reference proteome</keyword>
<keyword evidence="3" id="KW-0862">Zinc</keyword>
<dbReference type="PANTHER" id="PTHR33680:SF1">
    <property type="entry name" value="OS05G0489500 PROTEIN"/>
    <property type="match status" value="1"/>
</dbReference>
<feature type="domain" description="GRF-type" evidence="7">
    <location>
        <begin position="35"/>
        <end position="80"/>
    </location>
</feature>
<feature type="compositionally biased region" description="Polar residues" evidence="6">
    <location>
        <begin position="193"/>
        <end position="219"/>
    </location>
</feature>
<dbReference type="Proteomes" id="UP001329825">
    <property type="component" value="Chromosome 4"/>
</dbReference>
<keyword evidence="1" id="KW-0479">Metal-binding</keyword>
<dbReference type="Pfam" id="PF06839">
    <property type="entry name" value="Zn_ribbon_GRF"/>
    <property type="match status" value="1"/>
</dbReference>
<feature type="region of interest" description="Disordered" evidence="6">
    <location>
        <begin position="86"/>
        <end position="277"/>
    </location>
</feature>
<feature type="compositionally biased region" description="Polar residues" evidence="6">
    <location>
        <begin position="109"/>
        <end position="122"/>
    </location>
</feature>
<evidence type="ECO:0000256" key="4">
    <source>
        <dbReference type="PROSITE-ProRule" id="PRU01343"/>
    </source>
</evidence>
<feature type="compositionally biased region" description="Low complexity" evidence="6">
    <location>
        <begin position="86"/>
        <end position="108"/>
    </location>
</feature>
<feature type="compositionally biased region" description="Polar residues" evidence="6">
    <location>
        <begin position="141"/>
        <end position="150"/>
    </location>
</feature>
<protein>
    <recommendedName>
        <fullName evidence="7">GRF-type domain-containing protein</fullName>
    </recommendedName>
</protein>